<proteinExistence type="predicted"/>
<dbReference type="EMBL" id="UZAU01000598">
    <property type="status" value="NOT_ANNOTATED_CDS"/>
    <property type="molecule type" value="Genomic_DNA"/>
</dbReference>
<feature type="compositionally biased region" description="Polar residues" evidence="1">
    <location>
        <begin position="44"/>
        <end position="58"/>
    </location>
</feature>
<keyword evidence="3" id="KW-1185">Reference proteome</keyword>
<sequence length="232" mass="26069">MMIRRAYQITGYKSVGNTLAIQNPNRIHTYIPNRPRYGLEEHPTNNTKQTKGNVSSKLRPQDQLVGHTVDEQVLPAHYLGGNDMTFLRHAPIFNCKPKASTTTPSPAFPRKETVTLFLLRWLLSRLATSWFFKRSSKDLDLLKKKNSVLQESVEKVKLDATTKHKEIEDLGKGKGQAEEKGVEMANAFRTMSRIETQGLGGNIFPNDVEVLNTAKVIEGTRKVVDDPNTPVA</sequence>
<reference evidence="2" key="1">
    <citation type="submission" date="2018-11" db="EMBL/GenBank/DDBJ databases">
        <authorList>
            <person name="Grassa J C."/>
        </authorList>
    </citation>
    <scope>NUCLEOTIDE SEQUENCE [LARGE SCALE GENOMIC DNA]</scope>
</reference>
<organism evidence="2 3">
    <name type="scientific">Cannabis sativa</name>
    <name type="common">Hemp</name>
    <name type="synonym">Marijuana</name>
    <dbReference type="NCBI Taxonomy" id="3483"/>
    <lineage>
        <taxon>Eukaryota</taxon>
        <taxon>Viridiplantae</taxon>
        <taxon>Streptophyta</taxon>
        <taxon>Embryophyta</taxon>
        <taxon>Tracheophyta</taxon>
        <taxon>Spermatophyta</taxon>
        <taxon>Magnoliopsida</taxon>
        <taxon>eudicotyledons</taxon>
        <taxon>Gunneridae</taxon>
        <taxon>Pentapetalae</taxon>
        <taxon>rosids</taxon>
        <taxon>fabids</taxon>
        <taxon>Rosales</taxon>
        <taxon>Cannabaceae</taxon>
        <taxon>Cannabis</taxon>
    </lineage>
</organism>
<dbReference type="Gramene" id="evm.model.06.1220">
    <property type="protein sequence ID" value="cds.evm.model.06.1220"/>
    <property type="gene ID" value="evm.TU.06.1220"/>
</dbReference>
<dbReference type="EnsemblPlants" id="evm.model.06.1220">
    <property type="protein sequence ID" value="cds.evm.model.06.1220"/>
    <property type="gene ID" value="evm.TU.06.1220"/>
</dbReference>
<name>A0A803PTK6_CANSA</name>
<evidence type="ECO:0000313" key="2">
    <source>
        <dbReference type="EnsemblPlants" id="cds.evm.model.06.1220"/>
    </source>
</evidence>
<protein>
    <submittedName>
        <fullName evidence="2">Uncharacterized protein</fullName>
    </submittedName>
</protein>
<reference evidence="2" key="2">
    <citation type="submission" date="2021-03" db="UniProtKB">
        <authorList>
            <consortium name="EnsemblPlants"/>
        </authorList>
    </citation>
    <scope>IDENTIFICATION</scope>
</reference>
<accession>A0A803PTK6</accession>
<feature type="region of interest" description="Disordered" evidence="1">
    <location>
        <begin position="35"/>
        <end position="59"/>
    </location>
</feature>
<evidence type="ECO:0000256" key="1">
    <source>
        <dbReference type="SAM" id="MobiDB-lite"/>
    </source>
</evidence>
<dbReference type="AlphaFoldDB" id="A0A803PTK6"/>
<dbReference type="Proteomes" id="UP000596661">
    <property type="component" value="Chromosome 6"/>
</dbReference>
<evidence type="ECO:0000313" key="3">
    <source>
        <dbReference type="Proteomes" id="UP000596661"/>
    </source>
</evidence>